<name>A0A6J4QQB6_9ACTN</name>
<feature type="transmembrane region" description="Helical" evidence="9">
    <location>
        <begin position="261"/>
        <end position="284"/>
    </location>
</feature>
<evidence type="ECO:0000256" key="3">
    <source>
        <dbReference type="ARBA" id="ARBA00022448"/>
    </source>
</evidence>
<evidence type="ECO:0000256" key="9">
    <source>
        <dbReference type="SAM" id="Phobius"/>
    </source>
</evidence>
<gene>
    <name evidence="10" type="ORF">AVDCRST_MAG28-1020</name>
</gene>
<dbReference type="PANTHER" id="PTHR30477">
    <property type="entry name" value="ABC-TRANSPORTER METAL-BINDING PROTEIN"/>
    <property type="match status" value="1"/>
</dbReference>
<feature type="transmembrane region" description="Helical" evidence="9">
    <location>
        <begin position="228"/>
        <end position="249"/>
    </location>
</feature>
<dbReference type="GO" id="GO:0055085">
    <property type="term" value="P:transmembrane transport"/>
    <property type="evidence" value="ECO:0007669"/>
    <property type="project" value="InterPro"/>
</dbReference>
<sequence>MIDLLRDLFFDYTIRNVALGAAILGVVGGTLGCFAILRRQGLFGDALAHATLPGVCVAFILSGAKTPIVLMSGAALTAGLGALLILTIVHRTRIKQDAALGIVLSVFFGAGAVLITYIGGSGSGNQSGLDRFIFGQAATIVRDDVITMGILASLALLVVVLLFKEFKLLSFDPAFAASLGFPVGRLNVLLTMLIVVAVIIGIQAVGVVLMAAMLIIPAASARQWTDRLGTMITISGLFGALSGVSGALISATGANLPTGPLIVLSATALLVVSLFLGRSQGFLWSWIGSRRNRRNVLSNTDPSIPYRGGVG</sequence>
<evidence type="ECO:0000256" key="7">
    <source>
        <dbReference type="ARBA" id="ARBA00023136"/>
    </source>
</evidence>
<evidence type="ECO:0000256" key="6">
    <source>
        <dbReference type="ARBA" id="ARBA00022989"/>
    </source>
</evidence>
<dbReference type="AlphaFoldDB" id="A0A6J4QQB6"/>
<dbReference type="InterPro" id="IPR001626">
    <property type="entry name" value="ABC_TroCD"/>
</dbReference>
<keyword evidence="6 9" id="KW-1133">Transmembrane helix</keyword>
<dbReference type="GO" id="GO:0071281">
    <property type="term" value="P:cellular response to iron ion"/>
    <property type="evidence" value="ECO:0007669"/>
    <property type="project" value="UniProtKB-ARBA"/>
</dbReference>
<evidence type="ECO:0000256" key="4">
    <source>
        <dbReference type="ARBA" id="ARBA00022475"/>
    </source>
</evidence>
<dbReference type="Pfam" id="PF00950">
    <property type="entry name" value="ABC-3"/>
    <property type="match status" value="1"/>
</dbReference>
<comment type="subcellular location">
    <subcellularLocation>
        <location evidence="1 8">Cell membrane</location>
        <topology evidence="1 8">Multi-pass membrane protein</topology>
    </subcellularLocation>
</comment>
<organism evidence="10">
    <name type="scientific">uncultured Rubrobacteraceae bacterium</name>
    <dbReference type="NCBI Taxonomy" id="349277"/>
    <lineage>
        <taxon>Bacteria</taxon>
        <taxon>Bacillati</taxon>
        <taxon>Actinomycetota</taxon>
        <taxon>Rubrobacteria</taxon>
        <taxon>Rubrobacterales</taxon>
        <taxon>Rubrobacteraceae</taxon>
        <taxon>environmental samples</taxon>
    </lineage>
</organism>
<dbReference type="CDD" id="cd06550">
    <property type="entry name" value="TM_ABC_iron-siderophores_like"/>
    <property type="match status" value="1"/>
</dbReference>
<feature type="transmembrane region" description="Helical" evidence="9">
    <location>
        <begin position="68"/>
        <end position="86"/>
    </location>
</feature>
<feature type="transmembrane region" description="Helical" evidence="9">
    <location>
        <begin position="98"/>
        <end position="119"/>
    </location>
</feature>
<evidence type="ECO:0000313" key="10">
    <source>
        <dbReference type="EMBL" id="CAA9447387.1"/>
    </source>
</evidence>
<evidence type="ECO:0000256" key="1">
    <source>
        <dbReference type="ARBA" id="ARBA00004651"/>
    </source>
</evidence>
<dbReference type="SUPFAM" id="SSF81345">
    <property type="entry name" value="ABC transporter involved in vitamin B12 uptake, BtuC"/>
    <property type="match status" value="1"/>
</dbReference>
<accession>A0A6J4QQB6</accession>
<dbReference type="GO" id="GO:0010043">
    <property type="term" value="P:response to zinc ion"/>
    <property type="evidence" value="ECO:0007669"/>
    <property type="project" value="TreeGrafter"/>
</dbReference>
<protein>
    <submittedName>
        <fullName evidence="10">Mn-Zn_transporter_SitC</fullName>
    </submittedName>
</protein>
<reference evidence="10" key="1">
    <citation type="submission" date="2020-02" db="EMBL/GenBank/DDBJ databases">
        <authorList>
            <person name="Meier V. D."/>
        </authorList>
    </citation>
    <scope>NUCLEOTIDE SEQUENCE</scope>
    <source>
        <strain evidence="10">AVDCRST_MAG28</strain>
    </source>
</reference>
<evidence type="ECO:0000256" key="2">
    <source>
        <dbReference type="ARBA" id="ARBA00008034"/>
    </source>
</evidence>
<feature type="transmembrane region" description="Helical" evidence="9">
    <location>
        <begin position="12"/>
        <end position="37"/>
    </location>
</feature>
<keyword evidence="7 9" id="KW-0472">Membrane</keyword>
<evidence type="ECO:0000256" key="8">
    <source>
        <dbReference type="RuleBase" id="RU003943"/>
    </source>
</evidence>
<dbReference type="FunFam" id="1.10.3470.10:FF:000003">
    <property type="entry name" value="Iron ABC transporter permease SitD"/>
    <property type="match status" value="1"/>
</dbReference>
<comment type="similarity">
    <text evidence="2 8">Belongs to the ABC-3 integral membrane protein family.</text>
</comment>
<dbReference type="EMBL" id="CADCVE010000022">
    <property type="protein sequence ID" value="CAA9447387.1"/>
    <property type="molecule type" value="Genomic_DNA"/>
</dbReference>
<feature type="transmembrane region" description="Helical" evidence="9">
    <location>
        <begin position="168"/>
        <end position="186"/>
    </location>
</feature>
<dbReference type="InterPro" id="IPR037294">
    <property type="entry name" value="ABC_BtuC-like"/>
</dbReference>
<feature type="transmembrane region" description="Helical" evidence="9">
    <location>
        <begin position="42"/>
        <end position="62"/>
    </location>
</feature>
<dbReference type="PROSITE" id="PS51257">
    <property type="entry name" value="PROKAR_LIPOPROTEIN"/>
    <property type="match status" value="1"/>
</dbReference>
<proteinExistence type="inferred from homology"/>
<keyword evidence="3 8" id="KW-0813">Transport</keyword>
<dbReference type="PANTHER" id="PTHR30477:SF3">
    <property type="entry name" value="METAL TRANSPORT SYSTEM MEMBRANE PROTEIN CT_069-RELATED"/>
    <property type="match status" value="1"/>
</dbReference>
<keyword evidence="4" id="KW-1003">Cell membrane</keyword>
<feature type="transmembrane region" description="Helical" evidence="9">
    <location>
        <begin position="145"/>
        <end position="163"/>
    </location>
</feature>
<dbReference type="Gene3D" id="1.10.3470.10">
    <property type="entry name" value="ABC transporter involved in vitamin B12 uptake, BtuC"/>
    <property type="match status" value="1"/>
</dbReference>
<evidence type="ECO:0000256" key="5">
    <source>
        <dbReference type="ARBA" id="ARBA00022692"/>
    </source>
</evidence>
<feature type="transmembrane region" description="Helical" evidence="9">
    <location>
        <begin position="192"/>
        <end position="216"/>
    </location>
</feature>
<dbReference type="GO" id="GO:0043190">
    <property type="term" value="C:ATP-binding cassette (ABC) transporter complex"/>
    <property type="evidence" value="ECO:0007669"/>
    <property type="project" value="InterPro"/>
</dbReference>
<keyword evidence="5 8" id="KW-0812">Transmembrane</keyword>